<dbReference type="EMBL" id="SDPM01000001">
    <property type="protein sequence ID" value="RXZ87811.1"/>
    <property type="molecule type" value="Genomic_DNA"/>
</dbReference>
<dbReference type="EMBL" id="JACCBI010000001">
    <property type="protein sequence ID" value="NYD68038.1"/>
    <property type="molecule type" value="Genomic_DNA"/>
</dbReference>
<dbReference type="FunFam" id="3.40.190.10:FF:000050">
    <property type="entry name" value="Sulfonate ABC transporter substrate-binding protein"/>
    <property type="match status" value="1"/>
</dbReference>
<sequence length="342" mass="35722">MSRTAFTTALVAATAAATLLLTGCVAGENAAAPAATEGAGTESVEGQSLTLDFATYNPLSLIIKDQGWLEDAGVDVTWVQSAGSNKANEALRAGAIDVGSTAGSAALLARSNGSPIQVIDIYSQPEWAAIVVGPDSTTTDVAELKGKKVAATKGTDPYFFLLQSLEEAGLSPEDVTVENLQHADGWSALQSGAVDAWAGLDPIMAGAEEAGAKLIYRNVDFNSYGFLNAREDFIESSPALAQLVVDAYEHARAWAAENPEETAQILADVAGLELPVAQKVILERSNLDVDPVPGQAQIDVLTTIGPIFVELGDVQTQEQVDEALATIVNDSFVTQADPSRFN</sequence>
<dbReference type="PANTHER" id="PTHR30024:SF21">
    <property type="entry name" value="ABC TRANSPORTER SUBSTRATE-BINDING PROTEIN"/>
    <property type="match status" value="1"/>
</dbReference>
<evidence type="ECO:0000256" key="7">
    <source>
        <dbReference type="SAM" id="SignalP"/>
    </source>
</evidence>
<dbReference type="GO" id="GO:0042597">
    <property type="term" value="C:periplasmic space"/>
    <property type="evidence" value="ECO:0007669"/>
    <property type="project" value="UniProtKB-SubCell"/>
</dbReference>
<keyword evidence="11" id="KW-1185">Reference proteome</keyword>
<evidence type="ECO:0000256" key="2">
    <source>
        <dbReference type="ARBA" id="ARBA00010742"/>
    </source>
</evidence>
<dbReference type="Proteomes" id="UP000292686">
    <property type="component" value="Unassembled WGS sequence"/>
</dbReference>
<protein>
    <recommendedName>
        <fullName evidence="6">Putative aliphatic sulfonates-binding protein</fullName>
    </recommendedName>
</protein>
<feature type="signal peptide" evidence="7">
    <location>
        <begin position="1"/>
        <end position="26"/>
    </location>
</feature>
<name>A0A4Q2MCI6_9MICO</name>
<evidence type="ECO:0000259" key="8">
    <source>
        <dbReference type="SMART" id="SM00062"/>
    </source>
</evidence>
<evidence type="ECO:0000256" key="4">
    <source>
        <dbReference type="ARBA" id="ARBA00022729"/>
    </source>
</evidence>
<reference evidence="10 11" key="1">
    <citation type="submission" date="2019-01" db="EMBL/GenBank/DDBJ databases">
        <title>Agromyces.</title>
        <authorList>
            <person name="Li J."/>
        </authorList>
    </citation>
    <scope>NUCLEOTIDE SEQUENCE [LARGE SCALE GENOMIC DNA]</scope>
    <source>
        <strain evidence="10 11">DSM 23870</strain>
    </source>
</reference>
<comment type="subcellular location">
    <subcellularLocation>
        <location evidence="1">Periplasm</location>
    </subcellularLocation>
</comment>
<evidence type="ECO:0000313" key="10">
    <source>
        <dbReference type="EMBL" id="RXZ87811.1"/>
    </source>
</evidence>
<comment type="caution">
    <text evidence="10">The sequence shown here is derived from an EMBL/GenBank/DDBJ whole genome shotgun (WGS) entry which is preliminary data.</text>
</comment>
<evidence type="ECO:0000256" key="5">
    <source>
        <dbReference type="ARBA" id="ARBA00055538"/>
    </source>
</evidence>
<dbReference type="Pfam" id="PF09084">
    <property type="entry name" value="NMT1"/>
    <property type="match status" value="1"/>
</dbReference>
<dbReference type="PANTHER" id="PTHR30024">
    <property type="entry name" value="ALIPHATIC SULFONATES-BINDING PROTEIN-RELATED"/>
    <property type="match status" value="1"/>
</dbReference>
<comment type="function">
    <text evidence="5">Part of a binding-protein-dependent transport system for aliphatic sulfonates. Putative binding protein.</text>
</comment>
<dbReference type="InterPro" id="IPR001638">
    <property type="entry name" value="Solute-binding_3/MltF_N"/>
</dbReference>
<dbReference type="OrthoDB" id="7374754at2"/>
<evidence type="ECO:0000256" key="6">
    <source>
        <dbReference type="ARBA" id="ARBA00070228"/>
    </source>
</evidence>
<dbReference type="InterPro" id="IPR010067">
    <property type="entry name" value="ABC_SsuA_sub-bd"/>
</dbReference>
<dbReference type="Gene3D" id="3.40.190.10">
    <property type="entry name" value="Periplasmic binding protein-like II"/>
    <property type="match status" value="2"/>
</dbReference>
<dbReference type="RefSeq" id="WP_129172076.1">
    <property type="nucleotide sequence ID" value="NZ_JACCBI010000001.1"/>
</dbReference>
<keyword evidence="3" id="KW-0813">Transport</keyword>
<feature type="chain" id="PRO_5038239033" description="Putative aliphatic sulfonates-binding protein" evidence="7">
    <location>
        <begin position="27"/>
        <end position="342"/>
    </location>
</feature>
<evidence type="ECO:0000256" key="3">
    <source>
        <dbReference type="ARBA" id="ARBA00022448"/>
    </source>
</evidence>
<dbReference type="NCBIfam" id="TIGR01728">
    <property type="entry name" value="SsuA_fam"/>
    <property type="match status" value="1"/>
</dbReference>
<comment type="similarity">
    <text evidence="2">Belongs to the bacterial solute-binding protein SsuA/TauA family.</text>
</comment>
<dbReference type="PROSITE" id="PS51257">
    <property type="entry name" value="PROKAR_LIPOPROTEIN"/>
    <property type="match status" value="1"/>
</dbReference>
<dbReference type="Proteomes" id="UP000581087">
    <property type="component" value="Unassembled WGS sequence"/>
</dbReference>
<organism evidence="10 11">
    <name type="scientific">Agromyces atrinae</name>
    <dbReference type="NCBI Taxonomy" id="592376"/>
    <lineage>
        <taxon>Bacteria</taxon>
        <taxon>Bacillati</taxon>
        <taxon>Actinomycetota</taxon>
        <taxon>Actinomycetes</taxon>
        <taxon>Micrococcales</taxon>
        <taxon>Microbacteriaceae</taxon>
        <taxon>Agromyces</taxon>
    </lineage>
</organism>
<dbReference type="GO" id="GO:0042626">
    <property type="term" value="F:ATPase-coupled transmembrane transporter activity"/>
    <property type="evidence" value="ECO:0007669"/>
    <property type="project" value="InterPro"/>
</dbReference>
<dbReference type="AlphaFoldDB" id="A0A4Q2MCI6"/>
<dbReference type="SUPFAM" id="SSF53850">
    <property type="entry name" value="Periplasmic binding protein-like II"/>
    <property type="match status" value="1"/>
</dbReference>
<evidence type="ECO:0000313" key="9">
    <source>
        <dbReference type="EMBL" id="NYD68038.1"/>
    </source>
</evidence>
<proteinExistence type="inferred from homology"/>
<reference evidence="9 12" key="2">
    <citation type="submission" date="2020-07" db="EMBL/GenBank/DDBJ databases">
        <title>Sequencing the genomes of 1000 actinobacteria strains.</title>
        <authorList>
            <person name="Klenk H.-P."/>
        </authorList>
    </citation>
    <scope>NUCLEOTIDE SEQUENCE [LARGE SCALE GENOMIC DNA]</scope>
    <source>
        <strain evidence="9 12">DSM 23870</strain>
    </source>
</reference>
<evidence type="ECO:0000313" key="12">
    <source>
        <dbReference type="Proteomes" id="UP000581087"/>
    </source>
</evidence>
<dbReference type="GO" id="GO:0016020">
    <property type="term" value="C:membrane"/>
    <property type="evidence" value="ECO:0007669"/>
    <property type="project" value="InterPro"/>
</dbReference>
<gene>
    <name evidence="9" type="ORF">BJ972_002557</name>
    <name evidence="10" type="ORF">ESP50_00975</name>
</gene>
<evidence type="ECO:0000313" key="11">
    <source>
        <dbReference type="Proteomes" id="UP000292686"/>
    </source>
</evidence>
<keyword evidence="4 7" id="KW-0732">Signal</keyword>
<dbReference type="SMART" id="SM00062">
    <property type="entry name" value="PBPb"/>
    <property type="match status" value="1"/>
</dbReference>
<feature type="domain" description="Solute-binding protein family 3/N-terminal" evidence="8">
    <location>
        <begin position="50"/>
        <end position="258"/>
    </location>
</feature>
<accession>A0A4Q2MCI6</accession>
<evidence type="ECO:0000256" key="1">
    <source>
        <dbReference type="ARBA" id="ARBA00004418"/>
    </source>
</evidence>
<dbReference type="InterPro" id="IPR015168">
    <property type="entry name" value="SsuA/THI5"/>
</dbReference>